<organism evidence="3 4">
    <name type="scientific">Gaetbulibacter jejuensis</name>
    <dbReference type="NCBI Taxonomy" id="584607"/>
    <lineage>
        <taxon>Bacteria</taxon>
        <taxon>Pseudomonadati</taxon>
        <taxon>Bacteroidota</taxon>
        <taxon>Flavobacteriia</taxon>
        <taxon>Flavobacteriales</taxon>
        <taxon>Flavobacteriaceae</taxon>
        <taxon>Gaetbulibacter</taxon>
    </lineage>
</organism>
<dbReference type="Pfam" id="PF02517">
    <property type="entry name" value="Rce1-like"/>
    <property type="match status" value="1"/>
</dbReference>
<evidence type="ECO:0000259" key="2">
    <source>
        <dbReference type="Pfam" id="PF02517"/>
    </source>
</evidence>
<accession>A0ABN1JKG7</accession>
<dbReference type="InterPro" id="IPR003675">
    <property type="entry name" value="Rce1/LyrA-like_dom"/>
</dbReference>
<dbReference type="PANTHER" id="PTHR39430">
    <property type="entry name" value="MEMBRANE-ASSOCIATED PROTEASE-RELATED"/>
    <property type="match status" value="1"/>
</dbReference>
<keyword evidence="1" id="KW-0812">Transmembrane</keyword>
<keyword evidence="4" id="KW-1185">Reference proteome</keyword>
<feature type="transmembrane region" description="Helical" evidence="1">
    <location>
        <begin position="36"/>
        <end position="59"/>
    </location>
</feature>
<dbReference type="Proteomes" id="UP001500736">
    <property type="component" value="Unassembled WGS sequence"/>
</dbReference>
<keyword evidence="1" id="KW-1133">Transmembrane helix</keyword>
<comment type="caution">
    <text evidence="3">The sequence shown here is derived from an EMBL/GenBank/DDBJ whole genome shotgun (WGS) entry which is preliminary data.</text>
</comment>
<dbReference type="PANTHER" id="PTHR39430:SF1">
    <property type="entry name" value="PROTEASE"/>
    <property type="match status" value="1"/>
</dbReference>
<feature type="transmembrane region" description="Helical" evidence="1">
    <location>
        <begin position="201"/>
        <end position="224"/>
    </location>
</feature>
<dbReference type="RefSeq" id="WP_343796745.1">
    <property type="nucleotide sequence ID" value="NZ_BAAAGF010000001.1"/>
</dbReference>
<evidence type="ECO:0000256" key="1">
    <source>
        <dbReference type="SAM" id="Phobius"/>
    </source>
</evidence>
<evidence type="ECO:0000313" key="4">
    <source>
        <dbReference type="Proteomes" id="UP001500736"/>
    </source>
</evidence>
<feature type="transmembrane region" description="Helical" evidence="1">
    <location>
        <begin position="135"/>
        <end position="155"/>
    </location>
</feature>
<keyword evidence="1" id="KW-0472">Membrane</keyword>
<feature type="transmembrane region" description="Helical" evidence="1">
    <location>
        <begin position="162"/>
        <end position="181"/>
    </location>
</feature>
<evidence type="ECO:0000313" key="3">
    <source>
        <dbReference type="EMBL" id="GAA0741635.1"/>
    </source>
</evidence>
<reference evidence="3 4" key="1">
    <citation type="journal article" date="2019" name="Int. J. Syst. Evol. Microbiol.">
        <title>The Global Catalogue of Microorganisms (GCM) 10K type strain sequencing project: providing services to taxonomists for standard genome sequencing and annotation.</title>
        <authorList>
            <consortium name="The Broad Institute Genomics Platform"/>
            <consortium name="The Broad Institute Genome Sequencing Center for Infectious Disease"/>
            <person name="Wu L."/>
            <person name="Ma J."/>
        </authorList>
    </citation>
    <scope>NUCLEOTIDE SEQUENCE [LARGE SCALE GENOMIC DNA]</scope>
    <source>
        <strain evidence="3 4">JCM 15976</strain>
    </source>
</reference>
<dbReference type="EMBL" id="BAAAGF010000001">
    <property type="protein sequence ID" value="GAA0741635.1"/>
    <property type="molecule type" value="Genomic_DNA"/>
</dbReference>
<feature type="domain" description="CAAX prenyl protease 2/Lysostaphin resistance protein A-like" evidence="2">
    <location>
        <begin position="73"/>
        <end position="173"/>
    </location>
</feature>
<gene>
    <name evidence="3" type="ORF">GCM10009431_12960</name>
</gene>
<proteinExistence type="predicted"/>
<name>A0ABN1JKG7_9FLAO</name>
<protein>
    <recommendedName>
        <fullName evidence="2">CAAX prenyl protease 2/Lysostaphin resistance protein A-like domain-containing protein</fullName>
    </recommendedName>
</protein>
<sequence>MLGLLIILVISWALLRFIEKKNIDVLGIIPYSNRVLQFFIGLVFMMLLCLLMVVTEAYILNVKWKLKETVDFSLIFQSFIYHIKSALTEDLVFRGALLYILIQRIGSKKAILLSALCFGVYHVFSYGMMEERIIPIVYVILVTGFTGYVWAYTFYKTKSIMLGLGFHLGYNFLMTFFYESYPYGELMFIELSKTAPQDWNWILFNLFKGLFPSIITLVFVNYLIKSSCVISLRNNNSKS</sequence>
<feature type="transmembrane region" description="Helical" evidence="1">
    <location>
        <begin position="110"/>
        <end position="129"/>
    </location>
</feature>